<dbReference type="Gene3D" id="3.30.40.10">
    <property type="entry name" value="Zinc/RING finger domain, C3HC4 (zinc finger)"/>
    <property type="match status" value="1"/>
</dbReference>
<dbReference type="AlphaFoldDB" id="A0A2B4RHD3"/>
<keyword evidence="6" id="KW-0378">Hydrolase</keyword>
<evidence type="ECO:0000256" key="2">
    <source>
        <dbReference type="ARBA" id="ARBA00004123"/>
    </source>
</evidence>
<sequence length="428" mass="48996">MAESVVNEQHLPLGYDDIFVDAIDQDCQCLICHLPLREPFQTRCGQRYCKGCLFAYIRRGRGENGWFYSKLLLKNARRARRAWAWPRNQFWFESLLQGDFVEDWWKENLRISRRTFEYIVRVVGPDLAKIDTRLRQCIHVNKRVAVALSRLATGDTYRSTGPQFGIGRCTAMLITHDFCEAIAKRATEFIKFPATEQDVQQSIRLFTNKSPFPQVVGAIDGSHIALKAVSVNERIEYFNRKHEYSIVIQGVADASFKFLDVSTGYPGNINDARVLRLSKLQREIDQGTWLNAPSKRIGGSEVGPLLVRDLAYPLSVWLMKPFKQTPTLTESQLRFNRALSQARVVIEQAFGILKGRWRCLYKPLEEKTSRVPTTIMACCVLHNICIDVGHPSAIDPVEDDNEMDQSSFNGDEQLCARSIRDDIMDHLS</sequence>
<dbReference type="GO" id="GO:0005634">
    <property type="term" value="C:nucleus"/>
    <property type="evidence" value="ECO:0007669"/>
    <property type="project" value="UniProtKB-SubCell"/>
</dbReference>
<dbReference type="Pfam" id="PF13359">
    <property type="entry name" value="DDE_Tnp_4"/>
    <property type="match status" value="1"/>
</dbReference>
<comment type="subcellular location">
    <subcellularLocation>
        <location evidence="2">Nucleus</location>
    </subcellularLocation>
</comment>
<comment type="cofactor">
    <cofactor evidence="1">
        <name>a divalent metal cation</name>
        <dbReference type="ChEBI" id="CHEBI:60240"/>
    </cofactor>
</comment>
<evidence type="ECO:0000256" key="7">
    <source>
        <dbReference type="ARBA" id="ARBA00023242"/>
    </source>
</evidence>
<dbReference type="Proteomes" id="UP000225706">
    <property type="component" value="Unassembled WGS sequence"/>
</dbReference>
<dbReference type="InterPro" id="IPR013083">
    <property type="entry name" value="Znf_RING/FYVE/PHD"/>
</dbReference>
<dbReference type="PANTHER" id="PTHR22930">
    <property type="match status" value="1"/>
</dbReference>
<evidence type="ECO:0000256" key="4">
    <source>
        <dbReference type="ARBA" id="ARBA00022722"/>
    </source>
</evidence>
<evidence type="ECO:0000256" key="3">
    <source>
        <dbReference type="ARBA" id="ARBA00006958"/>
    </source>
</evidence>
<evidence type="ECO:0000313" key="9">
    <source>
        <dbReference type="EMBL" id="PFX16576.1"/>
    </source>
</evidence>
<dbReference type="OrthoDB" id="5978359at2759"/>
<dbReference type="InterPro" id="IPR027806">
    <property type="entry name" value="HARBI1_dom"/>
</dbReference>
<evidence type="ECO:0000313" key="10">
    <source>
        <dbReference type="Proteomes" id="UP000225706"/>
    </source>
</evidence>
<keyword evidence="4" id="KW-0540">Nuclease</keyword>
<protein>
    <submittedName>
        <fullName evidence="9">Putative nuclease HARBI1</fullName>
    </submittedName>
</protein>
<reference evidence="10" key="1">
    <citation type="journal article" date="2017" name="bioRxiv">
        <title>Comparative analysis of the genomes of Stylophora pistillata and Acropora digitifera provides evidence for extensive differences between species of corals.</title>
        <authorList>
            <person name="Voolstra C.R."/>
            <person name="Li Y."/>
            <person name="Liew Y.J."/>
            <person name="Baumgarten S."/>
            <person name="Zoccola D."/>
            <person name="Flot J.-F."/>
            <person name="Tambutte S."/>
            <person name="Allemand D."/>
            <person name="Aranda M."/>
        </authorList>
    </citation>
    <scope>NUCLEOTIDE SEQUENCE [LARGE SCALE GENOMIC DNA]</scope>
</reference>
<feature type="domain" description="DDE Tnp4" evidence="8">
    <location>
        <begin position="219"/>
        <end position="383"/>
    </location>
</feature>
<dbReference type="PANTHER" id="PTHR22930:SF85">
    <property type="entry name" value="GH03217P-RELATED"/>
    <property type="match status" value="1"/>
</dbReference>
<dbReference type="GO" id="GO:0004518">
    <property type="term" value="F:nuclease activity"/>
    <property type="evidence" value="ECO:0007669"/>
    <property type="project" value="UniProtKB-KW"/>
</dbReference>
<dbReference type="GO" id="GO:0016787">
    <property type="term" value="F:hydrolase activity"/>
    <property type="evidence" value="ECO:0007669"/>
    <property type="project" value="UniProtKB-KW"/>
</dbReference>
<dbReference type="GO" id="GO:0046872">
    <property type="term" value="F:metal ion binding"/>
    <property type="evidence" value="ECO:0007669"/>
    <property type="project" value="UniProtKB-KW"/>
</dbReference>
<keyword evidence="5" id="KW-0479">Metal-binding</keyword>
<comment type="similarity">
    <text evidence="3">Belongs to the HARBI1 family.</text>
</comment>
<organism evidence="9 10">
    <name type="scientific">Stylophora pistillata</name>
    <name type="common">Smooth cauliflower coral</name>
    <dbReference type="NCBI Taxonomy" id="50429"/>
    <lineage>
        <taxon>Eukaryota</taxon>
        <taxon>Metazoa</taxon>
        <taxon>Cnidaria</taxon>
        <taxon>Anthozoa</taxon>
        <taxon>Hexacorallia</taxon>
        <taxon>Scleractinia</taxon>
        <taxon>Astrocoeniina</taxon>
        <taxon>Pocilloporidae</taxon>
        <taxon>Stylophora</taxon>
    </lineage>
</organism>
<dbReference type="SUPFAM" id="SSF57850">
    <property type="entry name" value="RING/U-box"/>
    <property type="match status" value="1"/>
</dbReference>
<accession>A0A2B4RHD3</accession>
<keyword evidence="7" id="KW-0539">Nucleus</keyword>
<name>A0A2B4RHD3_STYPI</name>
<evidence type="ECO:0000259" key="8">
    <source>
        <dbReference type="Pfam" id="PF13359"/>
    </source>
</evidence>
<dbReference type="InterPro" id="IPR045249">
    <property type="entry name" value="HARBI1-like"/>
</dbReference>
<evidence type="ECO:0000256" key="5">
    <source>
        <dbReference type="ARBA" id="ARBA00022723"/>
    </source>
</evidence>
<dbReference type="EMBL" id="LSMT01000535">
    <property type="protein sequence ID" value="PFX16576.1"/>
    <property type="molecule type" value="Genomic_DNA"/>
</dbReference>
<keyword evidence="10" id="KW-1185">Reference proteome</keyword>
<evidence type="ECO:0000256" key="6">
    <source>
        <dbReference type="ARBA" id="ARBA00022801"/>
    </source>
</evidence>
<evidence type="ECO:0000256" key="1">
    <source>
        <dbReference type="ARBA" id="ARBA00001968"/>
    </source>
</evidence>
<comment type="caution">
    <text evidence="9">The sequence shown here is derived from an EMBL/GenBank/DDBJ whole genome shotgun (WGS) entry which is preliminary data.</text>
</comment>
<gene>
    <name evidence="9" type="primary">HARBI1</name>
    <name evidence="9" type="ORF">AWC38_SpisGene19145</name>
</gene>
<proteinExistence type="inferred from homology"/>